<feature type="region of interest" description="Disordered" evidence="1">
    <location>
        <begin position="121"/>
        <end position="157"/>
    </location>
</feature>
<sequence length="210" mass="21909">MGELRTPQGQGPGGPLGWLGLGLTKEQAKVIPLVAVLLFIGILLIQSDELFGVDSGGGPAEPAPNATMVSAGEEDELTRLERQKAAELERMLGQIQGAGRVRVMLTLAAGPAIEVVKNTTVDQSTTTEQAADSSTRRTESTNTREDHVFTRSGSSEQPVVARTSAPEIAGVLIVAEGARDVRIKARLLDAAAVALNIPANRIEVVPADGG</sequence>
<evidence type="ECO:0000313" key="2">
    <source>
        <dbReference type="EMBL" id="MBP2016679.1"/>
    </source>
</evidence>
<organism evidence="2 3">
    <name type="scientific">Symbiobacterium terraclitae</name>
    <dbReference type="NCBI Taxonomy" id="557451"/>
    <lineage>
        <taxon>Bacteria</taxon>
        <taxon>Bacillati</taxon>
        <taxon>Bacillota</taxon>
        <taxon>Clostridia</taxon>
        <taxon>Eubacteriales</taxon>
        <taxon>Symbiobacteriaceae</taxon>
        <taxon>Symbiobacterium</taxon>
    </lineage>
</organism>
<dbReference type="Proteomes" id="UP001519289">
    <property type="component" value="Unassembled WGS sequence"/>
</dbReference>
<proteinExistence type="predicted"/>
<accession>A0ABS4JMA4</accession>
<keyword evidence="3" id="KW-1185">Reference proteome</keyword>
<evidence type="ECO:0000313" key="3">
    <source>
        <dbReference type="Proteomes" id="UP001519289"/>
    </source>
</evidence>
<dbReference type="InterPro" id="IPR014195">
    <property type="entry name" value="Spore_III_AG"/>
</dbReference>
<dbReference type="EMBL" id="JAGGLG010000001">
    <property type="protein sequence ID" value="MBP2016679.1"/>
    <property type="molecule type" value="Genomic_DNA"/>
</dbReference>
<dbReference type="NCBIfam" id="TIGR02830">
    <property type="entry name" value="spore_III_AG"/>
    <property type="match status" value="1"/>
</dbReference>
<evidence type="ECO:0000256" key="1">
    <source>
        <dbReference type="SAM" id="MobiDB-lite"/>
    </source>
</evidence>
<dbReference type="RefSeq" id="WP_209464843.1">
    <property type="nucleotide sequence ID" value="NZ_JAGGLG010000001.1"/>
</dbReference>
<gene>
    <name evidence="2" type="ORF">J2Z79_000052</name>
</gene>
<feature type="compositionally biased region" description="Basic and acidic residues" evidence="1">
    <location>
        <begin position="134"/>
        <end position="149"/>
    </location>
</feature>
<name>A0ABS4JMA4_9FIRM</name>
<reference evidence="2 3" key="1">
    <citation type="submission" date="2021-03" db="EMBL/GenBank/DDBJ databases">
        <title>Genomic Encyclopedia of Type Strains, Phase IV (KMG-IV): sequencing the most valuable type-strain genomes for metagenomic binning, comparative biology and taxonomic classification.</title>
        <authorList>
            <person name="Goeker M."/>
        </authorList>
    </citation>
    <scope>NUCLEOTIDE SEQUENCE [LARGE SCALE GENOMIC DNA]</scope>
    <source>
        <strain evidence="2 3">DSM 27138</strain>
    </source>
</reference>
<feature type="compositionally biased region" description="Polar residues" evidence="1">
    <location>
        <begin position="121"/>
        <end position="132"/>
    </location>
</feature>
<protein>
    <submittedName>
        <fullName evidence="2">Stage III sporulation protein AG</fullName>
    </submittedName>
</protein>
<comment type="caution">
    <text evidence="2">The sequence shown here is derived from an EMBL/GenBank/DDBJ whole genome shotgun (WGS) entry which is preliminary data.</text>
</comment>